<feature type="non-terminal residue" evidence="2">
    <location>
        <position position="225"/>
    </location>
</feature>
<dbReference type="Pfam" id="PF07727">
    <property type="entry name" value="RVT_2"/>
    <property type="match status" value="1"/>
</dbReference>
<feature type="domain" description="Reverse transcriptase Ty1/copia-type" evidence="1">
    <location>
        <begin position="160"/>
        <end position="221"/>
    </location>
</feature>
<accession>A0AAW2RUJ5</accession>
<dbReference type="EMBL" id="JACGWN010000215">
    <property type="protein sequence ID" value="KAL0383834.1"/>
    <property type="molecule type" value="Genomic_DNA"/>
</dbReference>
<name>A0AAW2RUJ5_9LAMI</name>
<reference evidence="2" key="2">
    <citation type="journal article" date="2024" name="Plant">
        <title>Genomic evolution and insights into agronomic trait innovations of Sesamum species.</title>
        <authorList>
            <person name="Miao H."/>
            <person name="Wang L."/>
            <person name="Qu L."/>
            <person name="Liu H."/>
            <person name="Sun Y."/>
            <person name="Le M."/>
            <person name="Wang Q."/>
            <person name="Wei S."/>
            <person name="Zheng Y."/>
            <person name="Lin W."/>
            <person name="Duan Y."/>
            <person name="Cao H."/>
            <person name="Xiong S."/>
            <person name="Wang X."/>
            <person name="Wei L."/>
            <person name="Li C."/>
            <person name="Ma Q."/>
            <person name="Ju M."/>
            <person name="Zhao R."/>
            <person name="Li G."/>
            <person name="Mu C."/>
            <person name="Tian Q."/>
            <person name="Mei H."/>
            <person name="Zhang T."/>
            <person name="Gao T."/>
            <person name="Zhang H."/>
        </authorList>
    </citation>
    <scope>NUCLEOTIDE SEQUENCE</scope>
    <source>
        <strain evidence="2">KEN1</strain>
    </source>
</reference>
<protein>
    <submittedName>
        <fullName evidence="2">Retrovirus-related Pol polyprotein from transposon TNT 1-94</fullName>
    </submittedName>
</protein>
<proteinExistence type="predicted"/>
<dbReference type="AlphaFoldDB" id="A0AAW2RUJ5"/>
<organism evidence="2">
    <name type="scientific">Sesamum latifolium</name>
    <dbReference type="NCBI Taxonomy" id="2727402"/>
    <lineage>
        <taxon>Eukaryota</taxon>
        <taxon>Viridiplantae</taxon>
        <taxon>Streptophyta</taxon>
        <taxon>Embryophyta</taxon>
        <taxon>Tracheophyta</taxon>
        <taxon>Spermatophyta</taxon>
        <taxon>Magnoliopsida</taxon>
        <taxon>eudicotyledons</taxon>
        <taxon>Gunneridae</taxon>
        <taxon>Pentapetalae</taxon>
        <taxon>asterids</taxon>
        <taxon>lamiids</taxon>
        <taxon>Lamiales</taxon>
        <taxon>Pedaliaceae</taxon>
        <taxon>Sesamum</taxon>
    </lineage>
</organism>
<sequence>MRGTILSEESSKEVWTPSIVLTSLTLFFHRRRQLMRAILARIQRIWTLSLDLDQEIKNLRKGPAKQTVSTPTLKGGGCPLPAGVCTFPLFSGRLLGVLLELISKFGGVFISEGSLVNKESFCSKSLELQGVLSARGCPPTRLMWSKVAADLGVDEMPRGEGIDYTETFSPVSEKDSLCTIMALVAHFDMDLHQMDVKTTFLNGELEEEVYVKQLEGFSYSNGEHL</sequence>
<gene>
    <name evidence="2" type="ORF">Slati_4607100</name>
</gene>
<comment type="caution">
    <text evidence="2">The sequence shown here is derived from an EMBL/GenBank/DDBJ whole genome shotgun (WGS) entry which is preliminary data.</text>
</comment>
<dbReference type="InterPro" id="IPR013103">
    <property type="entry name" value="RVT_2"/>
</dbReference>
<evidence type="ECO:0000313" key="2">
    <source>
        <dbReference type="EMBL" id="KAL0383834.1"/>
    </source>
</evidence>
<reference evidence="2" key="1">
    <citation type="submission" date="2020-06" db="EMBL/GenBank/DDBJ databases">
        <authorList>
            <person name="Li T."/>
            <person name="Hu X."/>
            <person name="Zhang T."/>
            <person name="Song X."/>
            <person name="Zhang H."/>
            <person name="Dai N."/>
            <person name="Sheng W."/>
            <person name="Hou X."/>
            <person name="Wei L."/>
        </authorList>
    </citation>
    <scope>NUCLEOTIDE SEQUENCE</scope>
    <source>
        <strain evidence="2">KEN1</strain>
        <tissue evidence="2">Leaf</tissue>
    </source>
</reference>
<evidence type="ECO:0000259" key="1">
    <source>
        <dbReference type="Pfam" id="PF07727"/>
    </source>
</evidence>